<evidence type="ECO:0000313" key="1">
    <source>
        <dbReference type="EMBL" id="COY79954.1"/>
    </source>
</evidence>
<organism evidence="1 2">
    <name type="scientific">Mycobacterium tuberculosis</name>
    <dbReference type="NCBI Taxonomy" id="1773"/>
    <lineage>
        <taxon>Bacteria</taxon>
        <taxon>Bacillati</taxon>
        <taxon>Actinomycetota</taxon>
        <taxon>Actinomycetes</taxon>
        <taxon>Mycobacteriales</taxon>
        <taxon>Mycobacteriaceae</taxon>
        <taxon>Mycobacterium</taxon>
        <taxon>Mycobacterium tuberculosis complex</taxon>
    </lineage>
</organism>
<dbReference type="Proteomes" id="UP000039021">
    <property type="component" value="Unassembled WGS sequence"/>
</dbReference>
<name>A0A916PCD4_MYCTX</name>
<dbReference type="AlphaFoldDB" id="A0A916PCD4"/>
<comment type="caution">
    <text evidence="1">The sequence shown here is derived from an EMBL/GenBank/DDBJ whole genome shotgun (WGS) entry which is preliminary data.</text>
</comment>
<protein>
    <submittedName>
        <fullName evidence="1">Uncharacterized protein</fullName>
    </submittedName>
</protein>
<dbReference type="EMBL" id="CSBK01001538">
    <property type="protein sequence ID" value="COY79954.1"/>
    <property type="molecule type" value="Genomic_DNA"/>
</dbReference>
<accession>A0A916PCD4</accession>
<evidence type="ECO:0000313" key="2">
    <source>
        <dbReference type="Proteomes" id="UP000039021"/>
    </source>
</evidence>
<proteinExistence type="predicted"/>
<sequence>MELLAAAVLAKPTSNVVCPVFASSGPSAMPSAPSVACTICRSISPPG</sequence>
<reference evidence="2" key="1">
    <citation type="submission" date="2015-03" db="EMBL/GenBank/DDBJ databases">
        <authorList>
            <consortium name="Pathogen Informatics"/>
        </authorList>
    </citation>
    <scope>NUCLEOTIDE SEQUENCE [LARGE SCALE GENOMIC DNA]</scope>
    <source>
        <strain evidence="2">N09902308</strain>
    </source>
</reference>
<gene>
    <name evidence="1" type="ORF">ERS007739_03095</name>
</gene>